<keyword evidence="2" id="KW-0813">Transport</keyword>
<evidence type="ECO:0000256" key="5">
    <source>
        <dbReference type="ARBA" id="ARBA00023136"/>
    </source>
</evidence>
<evidence type="ECO:0000256" key="1">
    <source>
        <dbReference type="ARBA" id="ARBA00004141"/>
    </source>
</evidence>
<evidence type="ECO:0000256" key="3">
    <source>
        <dbReference type="ARBA" id="ARBA00022692"/>
    </source>
</evidence>
<dbReference type="PANTHER" id="PTHR43243">
    <property type="entry name" value="INNER MEMBRANE TRANSPORTER YGJI-RELATED"/>
    <property type="match status" value="1"/>
</dbReference>
<protein>
    <submittedName>
        <fullName evidence="8">APC family permease</fullName>
    </submittedName>
</protein>
<evidence type="ECO:0000313" key="8">
    <source>
        <dbReference type="EMBL" id="MFC5382041.1"/>
    </source>
</evidence>
<keyword evidence="4 7" id="KW-1133">Transmembrane helix</keyword>
<dbReference type="Proteomes" id="UP001596122">
    <property type="component" value="Unassembled WGS sequence"/>
</dbReference>
<keyword evidence="5 7" id="KW-0472">Membrane</keyword>
<feature type="transmembrane region" description="Helical" evidence="7">
    <location>
        <begin position="405"/>
        <end position="426"/>
    </location>
</feature>
<keyword evidence="3 7" id="KW-0812">Transmembrane</keyword>
<evidence type="ECO:0000256" key="6">
    <source>
        <dbReference type="SAM" id="MobiDB-lite"/>
    </source>
</evidence>
<sequence>MAAEPGDGNARTTDVAGEETQGELRRTVGPTAFALYGAGTILGAGIFVLIGEIAGRAGYWTPIAFVVAAFVAGVNGMVYAELGTRQPKAGGPAAYVREALRRRWLAVIIAWLIVATGVVSSATIASGFSGYLVAFIDMPEWIPRAVLILVLAAVAAGGVEQSTWFMAVTATAGVIGLLFVWWAGFLSGQADPGRLVSEAGGLADAALATGVLSAVFLAIYAFIGFEDMSHVAEEVKRPGFSLPFGIGAAIGVCAVLYTVTAVAALSVLDPDALGGATAPLVEVVAATGIPTWPVTVLSLVIISSGVLAQLIMGSRVIYSLGRPDGGAAGDVQGAPGWLAAVNERTGTPVRATFACALVAVALALFLPLATLAAITTYVLLVVFAFANVSLIVLERRRPDAPFDLPAWVPWVGLVLTLALLVGQPFVGG</sequence>
<reference evidence="9" key="1">
    <citation type="journal article" date="2019" name="Int. J. Syst. Evol. Microbiol.">
        <title>The Global Catalogue of Microorganisms (GCM) 10K type strain sequencing project: providing services to taxonomists for standard genome sequencing and annotation.</title>
        <authorList>
            <consortium name="The Broad Institute Genomics Platform"/>
            <consortium name="The Broad Institute Genome Sequencing Center for Infectious Disease"/>
            <person name="Wu L."/>
            <person name="Ma J."/>
        </authorList>
    </citation>
    <scope>NUCLEOTIDE SEQUENCE [LARGE SCALE GENOMIC DNA]</scope>
    <source>
        <strain evidence="9">CCUG 43114</strain>
    </source>
</reference>
<feature type="transmembrane region" description="Helical" evidence="7">
    <location>
        <begin position="164"/>
        <end position="185"/>
    </location>
</feature>
<proteinExistence type="predicted"/>
<evidence type="ECO:0000313" key="9">
    <source>
        <dbReference type="Proteomes" id="UP001596122"/>
    </source>
</evidence>
<keyword evidence="9" id="KW-1185">Reference proteome</keyword>
<dbReference type="EMBL" id="JBHSLD010000014">
    <property type="protein sequence ID" value="MFC5382041.1"/>
    <property type="molecule type" value="Genomic_DNA"/>
</dbReference>
<feature type="transmembrane region" description="Helical" evidence="7">
    <location>
        <begin position="288"/>
        <end position="312"/>
    </location>
</feature>
<evidence type="ECO:0000256" key="4">
    <source>
        <dbReference type="ARBA" id="ARBA00022989"/>
    </source>
</evidence>
<dbReference type="Gene3D" id="1.20.1740.10">
    <property type="entry name" value="Amino acid/polyamine transporter I"/>
    <property type="match status" value="1"/>
</dbReference>
<feature type="transmembrane region" description="Helical" evidence="7">
    <location>
        <begin position="351"/>
        <end position="368"/>
    </location>
</feature>
<feature type="transmembrane region" description="Helical" evidence="7">
    <location>
        <begin position="33"/>
        <end position="53"/>
    </location>
</feature>
<comment type="subcellular location">
    <subcellularLocation>
        <location evidence="1">Membrane</location>
        <topology evidence="1">Multi-pass membrane protein</topology>
    </subcellularLocation>
</comment>
<feature type="transmembrane region" description="Helical" evidence="7">
    <location>
        <begin position="244"/>
        <end position="268"/>
    </location>
</feature>
<evidence type="ECO:0000256" key="7">
    <source>
        <dbReference type="SAM" id="Phobius"/>
    </source>
</evidence>
<feature type="transmembrane region" description="Helical" evidence="7">
    <location>
        <begin position="104"/>
        <end position="129"/>
    </location>
</feature>
<dbReference type="Pfam" id="PF13520">
    <property type="entry name" value="AA_permease_2"/>
    <property type="match status" value="1"/>
</dbReference>
<dbReference type="PIRSF" id="PIRSF006060">
    <property type="entry name" value="AA_transporter"/>
    <property type="match status" value="1"/>
</dbReference>
<feature type="transmembrane region" description="Helical" evidence="7">
    <location>
        <begin position="141"/>
        <end position="159"/>
    </location>
</feature>
<comment type="caution">
    <text evidence="8">The sequence shown here is derived from an EMBL/GenBank/DDBJ whole genome shotgun (WGS) entry which is preliminary data.</text>
</comment>
<dbReference type="RefSeq" id="WP_340269878.1">
    <property type="nucleotide sequence ID" value="NZ_JBBEOG010000005.1"/>
</dbReference>
<feature type="transmembrane region" description="Helical" evidence="7">
    <location>
        <begin position="59"/>
        <end position="83"/>
    </location>
</feature>
<accession>A0ABW0GV40</accession>
<feature type="region of interest" description="Disordered" evidence="6">
    <location>
        <begin position="1"/>
        <end position="23"/>
    </location>
</feature>
<dbReference type="PANTHER" id="PTHR43243:SF4">
    <property type="entry name" value="CATIONIC AMINO ACID TRANSPORTER 4"/>
    <property type="match status" value="1"/>
</dbReference>
<dbReference type="InterPro" id="IPR002293">
    <property type="entry name" value="AA/rel_permease1"/>
</dbReference>
<name>A0ABW0GV40_9MICO</name>
<organism evidence="8 9">
    <name type="scientific">Aquipuribacter nitratireducens</name>
    <dbReference type="NCBI Taxonomy" id="650104"/>
    <lineage>
        <taxon>Bacteria</taxon>
        <taxon>Bacillati</taxon>
        <taxon>Actinomycetota</taxon>
        <taxon>Actinomycetes</taxon>
        <taxon>Micrococcales</taxon>
        <taxon>Intrasporangiaceae</taxon>
        <taxon>Aquipuribacter</taxon>
    </lineage>
</organism>
<evidence type="ECO:0000256" key="2">
    <source>
        <dbReference type="ARBA" id="ARBA00022448"/>
    </source>
</evidence>
<feature type="transmembrane region" description="Helical" evidence="7">
    <location>
        <begin position="374"/>
        <end position="393"/>
    </location>
</feature>
<gene>
    <name evidence="8" type="ORF">ACFPJ6_14800</name>
</gene>
<feature type="transmembrane region" description="Helical" evidence="7">
    <location>
        <begin position="205"/>
        <end position="223"/>
    </location>
</feature>